<evidence type="ECO:0000259" key="1">
    <source>
        <dbReference type="Pfam" id="PF09995"/>
    </source>
</evidence>
<name>A0A0P7XPF2_9BACT</name>
<dbReference type="GO" id="GO:0016491">
    <property type="term" value="F:oxidoreductase activity"/>
    <property type="evidence" value="ECO:0007669"/>
    <property type="project" value="InterPro"/>
</dbReference>
<reference evidence="2 3" key="1">
    <citation type="submission" date="2015-09" db="EMBL/GenBank/DDBJ databases">
        <title>Identification and resolution of microdiversity through metagenomic sequencing of parallel consortia.</title>
        <authorList>
            <person name="Nelson W.C."/>
            <person name="Romine M.F."/>
            <person name="Lindemann S.R."/>
        </authorList>
    </citation>
    <scope>NUCLEOTIDE SEQUENCE [LARGE SCALE GENOMIC DNA]</scope>
    <source>
        <strain evidence="2">HL-49</strain>
    </source>
</reference>
<gene>
    <name evidence="2" type="ORF">HLUCCX10_16365</name>
</gene>
<dbReference type="PANTHER" id="PTHR37539">
    <property type="entry name" value="SECRETED PROTEIN-RELATED"/>
    <property type="match status" value="1"/>
</dbReference>
<dbReference type="eggNOG" id="ENOG502Z7TF">
    <property type="taxonomic scope" value="Bacteria"/>
</dbReference>
<dbReference type="OrthoDB" id="6072815at2"/>
<sequence>MDKLKLYTNQNFDQLRQRQDPLADQVVEDLIANPNLIDVINSWDLIPDQLSPDFSPRVRNFLQFYFDKQSLEEISVLQNGQDFFAKNGDIYLGLLGFYSLPYCYAFGDGAEVLVRSKRIVQDIGKRLAETGVFVMDIFRPNAFISDSRAYLTCAKVRLIHAFSRFFIQKYARDWDPKFGKAINQEDMLGTNLAFSLIVLRGMIKMGRNISESDFEAVLQYWKWIGELIGVDTKFWPENSKEAFELDRLIRKRHLKSTEAGKTLIAALGGYYKGNIPDALIRQQVDGLFYFFLGKEASNALGIKSTNALPGNLVDLVFRFSGWKNYGSKKSYEGFRRMMEIQQKEQFGEVIKLNLPQVVRS</sequence>
<dbReference type="AlphaFoldDB" id="A0A0P7XPF2"/>
<accession>A0A0P7XPF2</accession>
<dbReference type="STRING" id="1305737.GCA_000526355_01042"/>
<dbReference type="Proteomes" id="UP000050421">
    <property type="component" value="Unassembled WGS sequence"/>
</dbReference>
<evidence type="ECO:0000313" key="3">
    <source>
        <dbReference type="Proteomes" id="UP000050421"/>
    </source>
</evidence>
<comment type="caution">
    <text evidence="2">The sequence shown here is derived from an EMBL/GenBank/DDBJ whole genome shotgun (WGS) entry which is preliminary data.</text>
</comment>
<dbReference type="Pfam" id="PF09995">
    <property type="entry name" value="MPAB_Lcp_cat"/>
    <property type="match status" value="1"/>
</dbReference>
<dbReference type="InterPro" id="IPR018713">
    <property type="entry name" value="MPAB/Lcp_cat_dom"/>
</dbReference>
<protein>
    <recommendedName>
        <fullName evidence="1">ER-bound oxygenase mpaB/mpaB'/Rubber oxygenase catalytic domain-containing protein</fullName>
    </recommendedName>
</protein>
<feature type="domain" description="ER-bound oxygenase mpaB/mpaB'/Rubber oxygenase catalytic" evidence="1">
    <location>
        <begin position="116"/>
        <end position="306"/>
    </location>
</feature>
<dbReference type="PANTHER" id="PTHR37539:SF1">
    <property type="entry name" value="ER-BOUND OXYGENASE MPAB_MPAB'_RUBBER OXYGENASE CATALYTIC DOMAIN-CONTAINING PROTEIN"/>
    <property type="match status" value="1"/>
</dbReference>
<dbReference type="PATRIC" id="fig|1305737.6.peg.271"/>
<dbReference type="EMBL" id="LJXT01000144">
    <property type="protein sequence ID" value="KPQ09376.1"/>
    <property type="molecule type" value="Genomic_DNA"/>
</dbReference>
<evidence type="ECO:0000313" key="2">
    <source>
        <dbReference type="EMBL" id="KPQ09376.1"/>
    </source>
</evidence>
<proteinExistence type="predicted"/>
<organism evidence="2 3">
    <name type="scientific">Algoriphagus marincola HL-49</name>
    <dbReference type="NCBI Taxonomy" id="1305737"/>
    <lineage>
        <taxon>Bacteria</taxon>
        <taxon>Pseudomonadati</taxon>
        <taxon>Bacteroidota</taxon>
        <taxon>Cytophagia</taxon>
        <taxon>Cytophagales</taxon>
        <taxon>Cyclobacteriaceae</taxon>
        <taxon>Algoriphagus</taxon>
    </lineage>
</organism>
<dbReference type="InterPro" id="IPR037473">
    <property type="entry name" value="Lcp-like"/>
</dbReference>